<sequence length="426" mass="44505">MSHGRGGPTRALIGPDALTAWLPDGGGRTAALLVDTAVATAGITALVQDRLGRARWRTARTPLAAGPGDLGAAAALAESLADEGADVGLVVAIGGGSVLDLAKIAALLRANPVAYTRLTVPQRGGLMGLPGEVTRTVPLLAVPTTLGTGSEMSAVACLAYPQGKRLILGGVLRPEAALLDPSATATLPRELVVEGVLEALFRAVSPYAGDHRDDRRTEDRLTETVARRLVQLGYEAVREEEPGDALRLDIAKLSGLTHGEWLHQGRDPYAVKGWLIANEMSSALGVRKMTAVAALLPHLWRAVLDGEPRLGSAPRLRRMWAGLREAAPADRGRALPEDPADGIAALMDDWRVGRRLTAEGPGRIEALAERTVRAWGAGLPMLGGLRAEDVRRLLDAALGTTATRTAHAANAAPTANAVPTALTAHI</sequence>
<dbReference type="InterPro" id="IPR001670">
    <property type="entry name" value="ADH_Fe/GldA"/>
</dbReference>
<organism evidence="3 4">
    <name type="scientific">Streptomyces bottropensis</name>
    <dbReference type="NCBI Taxonomy" id="42235"/>
    <lineage>
        <taxon>Bacteria</taxon>
        <taxon>Bacillati</taxon>
        <taxon>Actinomycetota</taxon>
        <taxon>Actinomycetes</taxon>
        <taxon>Kitasatosporales</taxon>
        <taxon>Streptomycetaceae</taxon>
        <taxon>Streptomyces</taxon>
    </lineage>
</organism>
<accession>A0ABU8AM87</accession>
<evidence type="ECO:0000313" key="3">
    <source>
        <dbReference type="EMBL" id="MEH0634772.1"/>
    </source>
</evidence>
<protein>
    <submittedName>
        <fullName evidence="3">Iron-containing alcohol dehydrogenase</fullName>
        <ecNumber evidence="3">1.1.1.1</ecNumber>
    </submittedName>
</protein>
<dbReference type="PANTHER" id="PTHR11496:SF83">
    <property type="entry name" value="HYDROXYACID-OXOACID TRANSHYDROGENASE, MITOCHONDRIAL"/>
    <property type="match status" value="1"/>
</dbReference>
<dbReference type="PANTHER" id="PTHR11496">
    <property type="entry name" value="ALCOHOL DEHYDROGENASE"/>
    <property type="match status" value="1"/>
</dbReference>
<name>A0ABU8AM87_9ACTN</name>
<evidence type="ECO:0000259" key="2">
    <source>
        <dbReference type="Pfam" id="PF00465"/>
    </source>
</evidence>
<proteinExistence type="predicted"/>
<dbReference type="SUPFAM" id="SSF56796">
    <property type="entry name" value="Dehydroquinate synthase-like"/>
    <property type="match status" value="1"/>
</dbReference>
<gene>
    <name evidence="3" type="ORF">QBA35_15710</name>
</gene>
<keyword evidence="1 3" id="KW-0560">Oxidoreductase</keyword>
<dbReference type="EC" id="1.1.1.1" evidence="3"/>
<feature type="domain" description="Alcohol dehydrogenase iron-type/glycerol dehydrogenase GldA" evidence="2">
    <location>
        <begin position="8"/>
        <end position="181"/>
    </location>
</feature>
<dbReference type="Gene3D" id="3.40.50.1970">
    <property type="match status" value="1"/>
</dbReference>
<evidence type="ECO:0000256" key="1">
    <source>
        <dbReference type="ARBA" id="ARBA00023002"/>
    </source>
</evidence>
<dbReference type="RefSeq" id="WP_334658858.1">
    <property type="nucleotide sequence ID" value="NZ_JARULZ010000001.1"/>
</dbReference>
<evidence type="ECO:0000313" key="4">
    <source>
        <dbReference type="Proteomes" id="UP001310290"/>
    </source>
</evidence>
<dbReference type="InterPro" id="IPR049692">
    <property type="entry name" value="Daptide_DH"/>
</dbReference>
<comment type="caution">
    <text evidence="3">The sequence shown here is derived from an EMBL/GenBank/DDBJ whole genome shotgun (WGS) entry which is preliminary data.</text>
</comment>
<dbReference type="Pfam" id="PF00465">
    <property type="entry name" value="Fe-ADH"/>
    <property type="match status" value="1"/>
</dbReference>
<dbReference type="InterPro" id="IPR039697">
    <property type="entry name" value="Alcohol_dehydrogenase_Fe"/>
</dbReference>
<dbReference type="EMBL" id="JARULZ010000001">
    <property type="protein sequence ID" value="MEH0634772.1"/>
    <property type="molecule type" value="Genomic_DNA"/>
</dbReference>
<keyword evidence="4" id="KW-1185">Reference proteome</keyword>
<dbReference type="NCBIfam" id="NF041822">
    <property type="entry name" value="daptide_DH"/>
    <property type="match status" value="1"/>
</dbReference>
<dbReference type="GO" id="GO:0004022">
    <property type="term" value="F:alcohol dehydrogenase (NAD+) activity"/>
    <property type="evidence" value="ECO:0007669"/>
    <property type="project" value="UniProtKB-EC"/>
</dbReference>
<reference evidence="3" key="1">
    <citation type="submission" date="2023-04" db="EMBL/GenBank/DDBJ databases">
        <title>Genomic diversity of scab-causing Streptomyces spp. in the province of Quebec, Canada.</title>
        <authorList>
            <person name="Biessy A."/>
            <person name="Cadieux M."/>
            <person name="Ciotola M."/>
            <person name="Filion M."/>
        </authorList>
    </citation>
    <scope>NUCLEOTIDE SEQUENCE</scope>
    <source>
        <strain evidence="3">B21-115</strain>
    </source>
</reference>
<dbReference type="Proteomes" id="UP001310290">
    <property type="component" value="Unassembled WGS sequence"/>
</dbReference>